<organism evidence="3 4">
    <name type="scientific">Phyllobacterium endophyticum</name>
    <dbReference type="NCBI Taxonomy" id="1149773"/>
    <lineage>
        <taxon>Bacteria</taxon>
        <taxon>Pseudomonadati</taxon>
        <taxon>Pseudomonadota</taxon>
        <taxon>Alphaproteobacteria</taxon>
        <taxon>Hyphomicrobiales</taxon>
        <taxon>Phyllobacteriaceae</taxon>
        <taxon>Phyllobacterium</taxon>
    </lineage>
</organism>
<dbReference type="OrthoDB" id="9805123at2"/>
<protein>
    <submittedName>
        <fullName evidence="3">Alpha/beta hydrolase</fullName>
    </submittedName>
</protein>
<dbReference type="GO" id="GO:0006508">
    <property type="term" value="P:proteolysis"/>
    <property type="evidence" value="ECO:0007669"/>
    <property type="project" value="InterPro"/>
</dbReference>
<dbReference type="GO" id="GO:0004252">
    <property type="term" value="F:serine-type endopeptidase activity"/>
    <property type="evidence" value="ECO:0007669"/>
    <property type="project" value="InterPro"/>
</dbReference>
<dbReference type="PROSITE" id="PS00708">
    <property type="entry name" value="PRO_ENDOPEP_SER"/>
    <property type="match status" value="1"/>
</dbReference>
<accession>A0A2P7ALW1</accession>
<dbReference type="InterPro" id="IPR002471">
    <property type="entry name" value="Pept_S9_AS"/>
</dbReference>
<gene>
    <name evidence="3" type="ORF">CU100_24370</name>
</gene>
<evidence type="ECO:0000313" key="3">
    <source>
        <dbReference type="EMBL" id="PSH55202.1"/>
    </source>
</evidence>
<sequence>MQTSKVEIEVDTQRIMGTLASPDTGVPGVLFLHGWAGSQERDLQRAREISALGSVCLTFDMRGHAETLSQQRYVTRGDNLNDALAAYDALAAHPSIDPNSIGVIGSSYGGYLAAILTSLRPVRWLALRVPALYRDADWDVPKFSLDRKDLAEYRSSIVSANDNKALDVSRRFRGDVLIVSSENDDLVPHAAIASYRSAFINARSLTSRIISGADHALSTPESQKAYDSLLLGWFREMILGAR</sequence>
<comment type="caution">
    <text evidence="3">The sequence shown here is derived from an EMBL/GenBank/DDBJ whole genome shotgun (WGS) entry which is preliminary data.</text>
</comment>
<dbReference type="InterPro" id="IPR029058">
    <property type="entry name" value="AB_hydrolase_fold"/>
</dbReference>
<dbReference type="Pfam" id="PF00326">
    <property type="entry name" value="Peptidase_S9"/>
    <property type="match status" value="1"/>
</dbReference>
<dbReference type="SUPFAM" id="SSF53474">
    <property type="entry name" value="alpha/beta-Hydrolases"/>
    <property type="match status" value="1"/>
</dbReference>
<evidence type="ECO:0000259" key="2">
    <source>
        <dbReference type="Pfam" id="PF00326"/>
    </source>
</evidence>
<keyword evidence="1 3" id="KW-0378">Hydrolase</keyword>
<dbReference type="Proteomes" id="UP000241158">
    <property type="component" value="Unassembled WGS sequence"/>
</dbReference>
<keyword evidence="4" id="KW-1185">Reference proteome</keyword>
<dbReference type="AlphaFoldDB" id="A0A2P7ALW1"/>
<evidence type="ECO:0000313" key="4">
    <source>
        <dbReference type="Proteomes" id="UP000241158"/>
    </source>
</evidence>
<reference evidence="4" key="1">
    <citation type="submission" date="2017-11" db="EMBL/GenBank/DDBJ databases">
        <authorList>
            <person name="Kuznetsova I."/>
            <person name="Sazanova A."/>
            <person name="Chirak E."/>
            <person name="Safronova V."/>
            <person name="Willems A."/>
        </authorList>
    </citation>
    <scope>NUCLEOTIDE SEQUENCE [LARGE SCALE GENOMIC DNA]</scope>
    <source>
        <strain evidence="4">PEPV15</strain>
    </source>
</reference>
<dbReference type="InterPro" id="IPR050261">
    <property type="entry name" value="FrsA_esterase"/>
</dbReference>
<proteinExistence type="predicted"/>
<dbReference type="EMBL" id="PGGN01000006">
    <property type="protein sequence ID" value="PSH55202.1"/>
    <property type="molecule type" value="Genomic_DNA"/>
</dbReference>
<dbReference type="Gene3D" id="3.40.50.1820">
    <property type="entry name" value="alpha/beta hydrolase"/>
    <property type="match status" value="1"/>
</dbReference>
<name>A0A2P7ALW1_9HYPH</name>
<dbReference type="PANTHER" id="PTHR22946:SF5">
    <property type="entry name" value="PEPTIDASE S9 PROLYL OLIGOPEPTIDASE CATALYTIC DOMAIN-CONTAINING PROTEIN"/>
    <property type="match status" value="1"/>
</dbReference>
<dbReference type="InterPro" id="IPR001375">
    <property type="entry name" value="Peptidase_S9_cat"/>
</dbReference>
<dbReference type="PANTHER" id="PTHR22946">
    <property type="entry name" value="DIENELACTONE HYDROLASE DOMAIN-CONTAINING PROTEIN-RELATED"/>
    <property type="match status" value="1"/>
</dbReference>
<feature type="domain" description="Peptidase S9 prolyl oligopeptidase catalytic" evidence="2">
    <location>
        <begin position="51"/>
        <end position="237"/>
    </location>
</feature>
<evidence type="ECO:0000256" key="1">
    <source>
        <dbReference type="ARBA" id="ARBA00022801"/>
    </source>
</evidence>
<dbReference type="RefSeq" id="WP_106719209.1">
    <property type="nucleotide sequence ID" value="NZ_JACHXT010000002.1"/>
</dbReference>